<dbReference type="Proteomes" id="UP001501442">
    <property type="component" value="Unassembled WGS sequence"/>
</dbReference>
<evidence type="ECO:0000313" key="2">
    <source>
        <dbReference type="Proteomes" id="UP001501442"/>
    </source>
</evidence>
<name>A0ABP8UAV3_9ACTN</name>
<keyword evidence="2" id="KW-1185">Reference proteome</keyword>
<dbReference type="RefSeq" id="WP_345432020.1">
    <property type="nucleotide sequence ID" value="NZ_BAABHK010000004.1"/>
</dbReference>
<accession>A0ABP8UAV3</accession>
<organism evidence="1 2">
    <name type="scientific">Actinoallomurus vinaceus</name>
    <dbReference type="NCBI Taxonomy" id="1080074"/>
    <lineage>
        <taxon>Bacteria</taxon>
        <taxon>Bacillati</taxon>
        <taxon>Actinomycetota</taxon>
        <taxon>Actinomycetes</taxon>
        <taxon>Streptosporangiales</taxon>
        <taxon>Thermomonosporaceae</taxon>
        <taxon>Actinoallomurus</taxon>
    </lineage>
</organism>
<evidence type="ECO:0000313" key="1">
    <source>
        <dbReference type="EMBL" id="GAA4626765.1"/>
    </source>
</evidence>
<reference evidence="2" key="1">
    <citation type="journal article" date="2019" name="Int. J. Syst. Evol. Microbiol.">
        <title>The Global Catalogue of Microorganisms (GCM) 10K type strain sequencing project: providing services to taxonomists for standard genome sequencing and annotation.</title>
        <authorList>
            <consortium name="The Broad Institute Genomics Platform"/>
            <consortium name="The Broad Institute Genome Sequencing Center for Infectious Disease"/>
            <person name="Wu L."/>
            <person name="Ma J."/>
        </authorList>
    </citation>
    <scope>NUCLEOTIDE SEQUENCE [LARGE SCALE GENOMIC DNA]</scope>
    <source>
        <strain evidence="2">JCM 17939</strain>
    </source>
</reference>
<dbReference type="EMBL" id="BAABHK010000004">
    <property type="protein sequence ID" value="GAA4626765.1"/>
    <property type="molecule type" value="Genomic_DNA"/>
</dbReference>
<comment type="caution">
    <text evidence="1">The sequence shown here is derived from an EMBL/GenBank/DDBJ whole genome shotgun (WGS) entry which is preliminary data.</text>
</comment>
<gene>
    <name evidence="1" type="ORF">GCM10023196_036340</name>
</gene>
<proteinExistence type="predicted"/>
<sequence length="115" mass="13103">MSYYARREAAEAADRERQRRIMLAAGHDYDAASRASMVEWLIETADRYDAELGAQCRQIAVKAIAKLRTYGPVGCTCQHQYCIETDADRPRAERVAADVAARWPEYHQPTNKEPQ</sequence>
<protein>
    <submittedName>
        <fullName evidence="1">Uncharacterized protein</fullName>
    </submittedName>
</protein>